<evidence type="ECO:0000256" key="2">
    <source>
        <dbReference type="SAM" id="MobiDB-lite"/>
    </source>
</evidence>
<dbReference type="CDD" id="cd00160">
    <property type="entry name" value="RhoGEF"/>
    <property type="match status" value="1"/>
</dbReference>
<dbReference type="Pfam" id="PF00621">
    <property type="entry name" value="RhoGEF"/>
    <property type="match status" value="1"/>
</dbReference>
<dbReference type="SMART" id="SM00325">
    <property type="entry name" value="RhoGEF"/>
    <property type="match status" value="1"/>
</dbReference>
<evidence type="ECO:0000313" key="6">
    <source>
        <dbReference type="Proteomes" id="UP000591535"/>
    </source>
</evidence>
<evidence type="ECO:0000256" key="1">
    <source>
        <dbReference type="ARBA" id="ARBA00022553"/>
    </source>
</evidence>
<feature type="compositionally biased region" description="Acidic residues" evidence="2">
    <location>
        <begin position="537"/>
        <end position="547"/>
    </location>
</feature>
<dbReference type="PANTHER" id="PTHR45924">
    <property type="entry name" value="FI17866P1"/>
    <property type="match status" value="1"/>
</dbReference>
<feature type="compositionally biased region" description="Polar residues" evidence="2">
    <location>
        <begin position="487"/>
        <end position="497"/>
    </location>
</feature>
<dbReference type="GO" id="GO:0005085">
    <property type="term" value="F:guanyl-nucleotide exchange factor activity"/>
    <property type="evidence" value="ECO:0007669"/>
    <property type="project" value="InterPro"/>
</dbReference>
<dbReference type="FunFam" id="1.20.900.10:FF:000019">
    <property type="entry name" value="Pleckstrin homology domain-containing family G member 1"/>
    <property type="match status" value="1"/>
</dbReference>
<feature type="non-terminal residue" evidence="5">
    <location>
        <position position="1"/>
    </location>
</feature>
<comment type="caution">
    <text evidence="5">The sequence shown here is derived from an EMBL/GenBank/DDBJ whole genome shotgun (WGS) entry which is preliminary data.</text>
</comment>
<dbReference type="AlphaFoldDB" id="A0A7K8ZJB6"/>
<dbReference type="Pfam" id="PF22697">
    <property type="entry name" value="SOS1_NGEF_PH"/>
    <property type="match status" value="1"/>
</dbReference>
<keyword evidence="1" id="KW-0597">Phosphoprotein</keyword>
<feature type="region of interest" description="Disordered" evidence="2">
    <location>
        <begin position="1"/>
        <end position="27"/>
    </location>
</feature>
<feature type="compositionally biased region" description="Basic and acidic residues" evidence="2">
    <location>
        <begin position="521"/>
        <end position="530"/>
    </location>
</feature>
<feature type="region of interest" description="Disordered" evidence="2">
    <location>
        <begin position="391"/>
        <end position="419"/>
    </location>
</feature>
<dbReference type="InterPro" id="IPR043324">
    <property type="entry name" value="PH_PLEKHG1_G2_G3"/>
</dbReference>
<dbReference type="InterPro" id="IPR035899">
    <property type="entry name" value="DBL_dom_sf"/>
</dbReference>
<dbReference type="PANTHER" id="PTHR45924:SF4">
    <property type="entry name" value="PLECKSTRIN HOMOLOGY DOMAIN-CONTAINING FAMILY G MEMBER 3"/>
    <property type="match status" value="1"/>
</dbReference>
<dbReference type="SMART" id="SM00233">
    <property type="entry name" value="PH"/>
    <property type="match status" value="1"/>
</dbReference>
<organism evidence="5 6">
    <name type="scientific">Grallaria varia</name>
    <name type="common">variegated antpitta</name>
    <dbReference type="NCBI Taxonomy" id="117165"/>
    <lineage>
        <taxon>Eukaryota</taxon>
        <taxon>Metazoa</taxon>
        <taxon>Chordata</taxon>
        <taxon>Craniata</taxon>
        <taxon>Vertebrata</taxon>
        <taxon>Euteleostomi</taxon>
        <taxon>Archelosauria</taxon>
        <taxon>Archosauria</taxon>
        <taxon>Dinosauria</taxon>
        <taxon>Saurischia</taxon>
        <taxon>Theropoda</taxon>
        <taxon>Coelurosauria</taxon>
        <taxon>Aves</taxon>
        <taxon>Neognathae</taxon>
        <taxon>Neoaves</taxon>
        <taxon>Telluraves</taxon>
        <taxon>Australaves</taxon>
        <taxon>Passeriformes</taxon>
        <taxon>Formicariidae</taxon>
        <taxon>Grallaria</taxon>
    </lineage>
</organism>
<protein>
    <submittedName>
        <fullName evidence="5">PKHG3 protein</fullName>
    </submittedName>
</protein>
<evidence type="ECO:0000313" key="5">
    <source>
        <dbReference type="EMBL" id="NXG15831.1"/>
    </source>
</evidence>
<dbReference type="PROSITE" id="PS50003">
    <property type="entry name" value="PH_DOMAIN"/>
    <property type="match status" value="1"/>
</dbReference>
<sequence>EDPDGAATEPWAEGLHNTNNNAAPGGWLGARGGHPLAPFGGPGAKPSYLDRVVLEIVESERTYARDLRSIVEGYLGKIIDAEEPVLRPEQVSALFGNIEDIYELSSTLLQNLESCASDPVAVAVCFVTRSQEFTIYTQYCNNYPSSVAALTECMRSKVQARFLRECQERLRHALPLGAYLLKPVQRILKYHLLLQEIARHFEHKAGDDYELVLEAIDTMTCVAWYINDMKRKHEHAIRQQEIQSLLLGWKGPDLTSYGELVLEGTFRAQRVRHDRALFLFDKALLITKRRGDHYVYKSHIPCSSLMLIESTRDSLCFSLAHYKHGKQQHSLQAKSVEEKRLWTHHIKRLILENHHATIPQKAKEAILEMDLFYPPRLPRCSPERLKKSWSCQPLGDTATEPHQGRRQSEPSKHNPWHLGEQEPGWRLRAWWRRKRRRRERRLWTTTTRKSCLRPGICCWSPRRNSWGPGSCEKVSAALQPLPGGPQGLSTHPPTSSTGEHHEVLEPPKSPSLAGPPALPSGDREPEHPAEDLQVLSNEEEEEEEEEGAVSILPPSVLDQASVIAERFG</sequence>
<feature type="domain" description="DH" evidence="4">
    <location>
        <begin position="48"/>
        <end position="229"/>
    </location>
</feature>
<dbReference type="SUPFAM" id="SSF50729">
    <property type="entry name" value="PH domain-like"/>
    <property type="match status" value="1"/>
</dbReference>
<dbReference type="InterPro" id="IPR011993">
    <property type="entry name" value="PH-like_dom_sf"/>
</dbReference>
<dbReference type="Proteomes" id="UP000591535">
    <property type="component" value="Unassembled WGS sequence"/>
</dbReference>
<dbReference type="SUPFAM" id="SSF48065">
    <property type="entry name" value="DBL homology domain (DH-domain)"/>
    <property type="match status" value="1"/>
</dbReference>
<dbReference type="InterPro" id="IPR000219">
    <property type="entry name" value="DH_dom"/>
</dbReference>
<dbReference type="InterPro" id="IPR001849">
    <property type="entry name" value="PH_domain"/>
</dbReference>
<accession>A0A7K8ZJB6</accession>
<gene>
    <name evidence="5" type="primary">Plekhg3</name>
    <name evidence="5" type="ORF">GRAVAR_R12216</name>
</gene>
<feature type="domain" description="PH" evidence="3">
    <location>
        <begin position="253"/>
        <end position="351"/>
    </location>
</feature>
<evidence type="ECO:0000259" key="4">
    <source>
        <dbReference type="PROSITE" id="PS50010"/>
    </source>
</evidence>
<reference evidence="5 6" key="1">
    <citation type="submission" date="2019-09" db="EMBL/GenBank/DDBJ databases">
        <title>Bird 10,000 Genomes (B10K) Project - Family phase.</title>
        <authorList>
            <person name="Zhang G."/>
        </authorList>
    </citation>
    <scope>NUCLEOTIDE SEQUENCE [LARGE SCALE GENOMIC DNA]</scope>
    <source>
        <strain evidence="5">B10K-DU-001-02</strain>
        <tissue evidence="5">Muscle</tissue>
    </source>
</reference>
<dbReference type="GO" id="GO:2000114">
    <property type="term" value="P:regulation of establishment of cell polarity"/>
    <property type="evidence" value="ECO:0007669"/>
    <property type="project" value="TreeGrafter"/>
</dbReference>
<feature type="non-terminal residue" evidence="5">
    <location>
        <position position="568"/>
    </location>
</feature>
<evidence type="ECO:0000259" key="3">
    <source>
        <dbReference type="PROSITE" id="PS50003"/>
    </source>
</evidence>
<feature type="region of interest" description="Disordered" evidence="2">
    <location>
        <begin position="477"/>
        <end position="557"/>
    </location>
</feature>
<dbReference type="Gene3D" id="2.30.29.30">
    <property type="entry name" value="Pleckstrin-homology domain (PH domain)/Phosphotyrosine-binding domain (PTB)"/>
    <property type="match status" value="1"/>
</dbReference>
<dbReference type="GO" id="GO:0005829">
    <property type="term" value="C:cytosol"/>
    <property type="evidence" value="ECO:0007669"/>
    <property type="project" value="UniProtKB-ARBA"/>
</dbReference>
<dbReference type="Gene3D" id="1.20.900.10">
    <property type="entry name" value="Dbl homology (DH) domain"/>
    <property type="match status" value="1"/>
</dbReference>
<name>A0A7K8ZJB6_9PASS</name>
<dbReference type="EMBL" id="VWZG01003056">
    <property type="protein sequence ID" value="NXG15831.1"/>
    <property type="molecule type" value="Genomic_DNA"/>
</dbReference>
<dbReference type="CDD" id="cd13243">
    <property type="entry name" value="PH_PLEKHG1_G2_G3"/>
    <property type="match status" value="1"/>
</dbReference>
<proteinExistence type="predicted"/>
<dbReference type="PROSITE" id="PS50010">
    <property type="entry name" value="DH_2"/>
    <property type="match status" value="1"/>
</dbReference>
<keyword evidence="6" id="KW-1185">Reference proteome</keyword>
<dbReference type="InterPro" id="IPR055251">
    <property type="entry name" value="SOS1_NGEF_PH"/>
</dbReference>
<dbReference type="GO" id="GO:0031267">
    <property type="term" value="F:small GTPase binding"/>
    <property type="evidence" value="ECO:0007669"/>
    <property type="project" value="TreeGrafter"/>
</dbReference>
<feature type="compositionally biased region" description="Basic and acidic residues" evidence="2">
    <location>
        <begin position="402"/>
        <end position="412"/>
    </location>
</feature>